<evidence type="ECO:0000256" key="1">
    <source>
        <dbReference type="ARBA" id="ARBA00004123"/>
    </source>
</evidence>
<dbReference type="PROSITE" id="PS50166">
    <property type="entry name" value="IMPORTIN_B_NT"/>
    <property type="match status" value="1"/>
</dbReference>
<dbReference type="EMBL" id="SELW01000624">
    <property type="protein sequence ID" value="TID17626.1"/>
    <property type="molecule type" value="Genomic_DNA"/>
</dbReference>
<reference evidence="5 6" key="1">
    <citation type="journal article" date="2019" name="Front. Genet.">
        <title>Whole-Genome Sequencing of the Opportunistic Yeast Pathogen Candida inconspicua Uncovers Its Hybrid Origin.</title>
        <authorList>
            <person name="Mixao V."/>
            <person name="Hansen A.P."/>
            <person name="Saus E."/>
            <person name="Boekhout T."/>
            <person name="Lass-Florl C."/>
            <person name="Gabaldon T."/>
        </authorList>
    </citation>
    <scope>NUCLEOTIDE SEQUENCE [LARGE SCALE GENOMIC DNA]</scope>
    <source>
        <strain evidence="5 6">CBS 180</strain>
    </source>
</reference>
<feature type="domain" description="Importin N-terminal" evidence="4">
    <location>
        <begin position="48"/>
        <end position="96"/>
    </location>
</feature>
<evidence type="ECO:0000313" key="6">
    <source>
        <dbReference type="Proteomes" id="UP000307173"/>
    </source>
</evidence>
<dbReference type="InterPro" id="IPR001494">
    <property type="entry name" value="Importin-beta_N"/>
</dbReference>
<dbReference type="GO" id="GO:0005829">
    <property type="term" value="C:cytosol"/>
    <property type="evidence" value="ECO:0007669"/>
    <property type="project" value="TreeGrafter"/>
</dbReference>
<name>A0A4T0WXC8_9ASCO</name>
<dbReference type="AlphaFoldDB" id="A0A4T0WXC8"/>
<sequence>MYNVENFKYLENTLSPDNNVRKQSEIYLLNAGSEIIPQLLSPLVDPTITANSEIPYQLEIAALTLIKNRIFKYWNKNVDDDYGKTVKSLLKDYLLKFNDPFNQSNHILINMTLAIIQYILAVDNSGFQNDLLQWAHDCIVNGGESNFYIGTLVIRNIAKRNRNIENGPTNDIVNIVTPKFAEFLKSYYNNLSTGQISNSNMEITYEIMKTLNYLTVFKSTGFQSYEKLDEFCQLISHILLLEFTHFKHFKISKWIFRLFIKLHVANATIHALLSPTNSNDSVLSNILANTSRILDDDHDHDDHEIHIKSRCMYFFINLLTRLISKDDTYQYIEPNLNIIISQIITKLLSFNESQIQSFEDDPEEFINMNISAPSSTSSLYYDRLSLPSVIFLNKLIKQRQETIPPLISLAENIVSSNSNNALPCALTIFTLTQNYINPSQFMNYITKVSQINNILTDSQLWLRSLIYEFISNASIPIDLPQLHLPISLDFDQPLPLLLASVKLIIVKTPSPSIDAVQLIQILLTISDKENLEIVPDLIHHLATNCGDQLIPYTVELIENLSSSFVGLFDGVDGSAIEDIDDSKNDKLQGILDNILTILMPCNSNKNTIPQINEKLQPVISIVLENGLLDFLESTLELLFQINYTAESVYNLEITIESFKNYGFNYFEYYESYFLLAYSFGNLQQRAELNNLFNWILEENPAGLDNDDSEFITFFTLIISEMTIASNKQENDSGLSDTLYSKTFQMLYDMYEDKDEFWNEKDNYRFILAGLYTKTTLVISILGDENIHEFLVRFNNLFESHEWFTVNKIKLGLLALMEVIDAYADINIEIKQLAMKLLSNLCSSFNEALENREKFLEITSKNTDTQDTDSDFDNYDEIINDKTCLDKIDVFGKLESFSTKLNS</sequence>
<dbReference type="Gene3D" id="1.25.10.10">
    <property type="entry name" value="Leucine-rich Repeat Variant"/>
    <property type="match status" value="1"/>
</dbReference>
<organism evidence="5 6">
    <name type="scientific">Pichia inconspicua</name>
    <dbReference type="NCBI Taxonomy" id="52247"/>
    <lineage>
        <taxon>Eukaryota</taxon>
        <taxon>Fungi</taxon>
        <taxon>Dikarya</taxon>
        <taxon>Ascomycota</taxon>
        <taxon>Saccharomycotina</taxon>
        <taxon>Pichiomycetes</taxon>
        <taxon>Pichiales</taxon>
        <taxon>Pichiaceae</taxon>
        <taxon>Pichia</taxon>
    </lineage>
</organism>
<gene>
    <name evidence="5" type="ORF">CANINC_003992</name>
</gene>
<evidence type="ECO:0000313" key="5">
    <source>
        <dbReference type="EMBL" id="TID17626.1"/>
    </source>
</evidence>
<evidence type="ECO:0000259" key="4">
    <source>
        <dbReference type="PROSITE" id="PS50166"/>
    </source>
</evidence>
<comment type="subcellular location">
    <subcellularLocation>
        <location evidence="1">Nucleus</location>
    </subcellularLocation>
</comment>
<evidence type="ECO:0000256" key="2">
    <source>
        <dbReference type="ARBA" id="ARBA00022448"/>
    </source>
</evidence>
<dbReference type="InterPro" id="IPR016024">
    <property type="entry name" value="ARM-type_fold"/>
</dbReference>
<dbReference type="OrthoDB" id="760868at2759"/>
<keyword evidence="2" id="KW-0813">Transport</keyword>
<keyword evidence="3" id="KW-0539">Nucleus</keyword>
<evidence type="ECO:0000256" key="3">
    <source>
        <dbReference type="ARBA" id="ARBA00023242"/>
    </source>
</evidence>
<protein>
    <recommendedName>
        <fullName evidence="4">Importin N-terminal domain-containing protein</fullName>
    </recommendedName>
</protein>
<dbReference type="STRING" id="52247.A0A4T0WXC8"/>
<dbReference type="SUPFAM" id="SSF48371">
    <property type="entry name" value="ARM repeat"/>
    <property type="match status" value="1"/>
</dbReference>
<dbReference type="Proteomes" id="UP000307173">
    <property type="component" value="Unassembled WGS sequence"/>
</dbReference>
<proteinExistence type="predicted"/>
<comment type="caution">
    <text evidence="5">The sequence shown here is derived from an EMBL/GenBank/DDBJ whole genome shotgun (WGS) entry which is preliminary data.</text>
</comment>
<keyword evidence="6" id="KW-1185">Reference proteome</keyword>
<dbReference type="GO" id="GO:0006606">
    <property type="term" value="P:protein import into nucleus"/>
    <property type="evidence" value="ECO:0007669"/>
    <property type="project" value="TreeGrafter"/>
</dbReference>
<dbReference type="GO" id="GO:0005635">
    <property type="term" value="C:nuclear envelope"/>
    <property type="evidence" value="ECO:0007669"/>
    <property type="project" value="TreeGrafter"/>
</dbReference>
<accession>A0A4T0WXC8</accession>
<dbReference type="PANTHER" id="PTHR10997">
    <property type="entry name" value="IMPORTIN-7, 8, 11"/>
    <property type="match status" value="1"/>
</dbReference>
<dbReference type="GO" id="GO:0031267">
    <property type="term" value="F:small GTPase binding"/>
    <property type="evidence" value="ECO:0007669"/>
    <property type="project" value="InterPro"/>
</dbReference>
<dbReference type="InterPro" id="IPR011989">
    <property type="entry name" value="ARM-like"/>
</dbReference>